<gene>
    <name evidence="2" type="ORF">DICPUDRAFT_149899</name>
</gene>
<accession>F0ZEY3</accession>
<dbReference type="PROSITE" id="PS50076">
    <property type="entry name" value="DNAJ_2"/>
    <property type="match status" value="1"/>
</dbReference>
<dbReference type="Pfam" id="PF00226">
    <property type="entry name" value="DnaJ"/>
    <property type="match status" value="1"/>
</dbReference>
<dbReference type="AlphaFoldDB" id="F0ZEY3"/>
<dbReference type="InterPro" id="IPR050817">
    <property type="entry name" value="DjlA_DnaK_co-chaperone"/>
</dbReference>
<proteinExistence type="predicted"/>
<dbReference type="Proteomes" id="UP000001064">
    <property type="component" value="Unassembled WGS sequence"/>
</dbReference>
<dbReference type="CDD" id="cd06257">
    <property type="entry name" value="DnaJ"/>
    <property type="match status" value="1"/>
</dbReference>
<dbReference type="EMBL" id="GL870998">
    <property type="protein sequence ID" value="EGC37486.1"/>
    <property type="molecule type" value="Genomic_DNA"/>
</dbReference>
<dbReference type="OrthoDB" id="10250354at2759"/>
<sequence>MTNLYRVLELDTKNRQNITKAQIREAYVNLALRHSDKGGDNTAFQEISNAYRVLYDENKRKQYDADNDTQDRQIIIISQLISTIVKMEPEFLKKIAFIGGGCSLVLGFVSLLAEDDFTLGARLGLAVSIENFKYEILSLVDKNHRRDVALYLDQIIENIKSQ</sequence>
<organism evidence="2 3">
    <name type="scientific">Dictyostelium purpureum</name>
    <name type="common">Slime mold</name>
    <dbReference type="NCBI Taxonomy" id="5786"/>
    <lineage>
        <taxon>Eukaryota</taxon>
        <taxon>Amoebozoa</taxon>
        <taxon>Evosea</taxon>
        <taxon>Eumycetozoa</taxon>
        <taxon>Dictyostelia</taxon>
        <taxon>Dictyosteliales</taxon>
        <taxon>Dictyosteliaceae</taxon>
        <taxon>Dictyostelium</taxon>
    </lineage>
</organism>
<dbReference type="InterPro" id="IPR036869">
    <property type="entry name" value="J_dom_sf"/>
</dbReference>
<dbReference type="KEGG" id="dpp:DICPUDRAFT_149899"/>
<dbReference type="PANTHER" id="PTHR24074">
    <property type="entry name" value="CO-CHAPERONE PROTEIN DJLA"/>
    <property type="match status" value="1"/>
</dbReference>
<reference evidence="3" key="1">
    <citation type="journal article" date="2011" name="Genome Biol.">
        <title>Comparative genomics of the social amoebae Dictyostelium discoideum and Dictyostelium purpureum.</title>
        <authorList>
            <consortium name="US DOE Joint Genome Institute (JGI-PGF)"/>
            <person name="Sucgang R."/>
            <person name="Kuo A."/>
            <person name="Tian X."/>
            <person name="Salerno W."/>
            <person name="Parikh A."/>
            <person name="Feasley C.L."/>
            <person name="Dalin E."/>
            <person name="Tu H."/>
            <person name="Huang E."/>
            <person name="Barry K."/>
            <person name="Lindquist E."/>
            <person name="Shapiro H."/>
            <person name="Bruce D."/>
            <person name="Schmutz J."/>
            <person name="Salamov A."/>
            <person name="Fey P."/>
            <person name="Gaudet P."/>
            <person name="Anjard C."/>
            <person name="Babu M.M."/>
            <person name="Basu S."/>
            <person name="Bushmanova Y."/>
            <person name="van der Wel H."/>
            <person name="Katoh-Kurasawa M."/>
            <person name="Dinh C."/>
            <person name="Coutinho P.M."/>
            <person name="Saito T."/>
            <person name="Elias M."/>
            <person name="Schaap P."/>
            <person name="Kay R.R."/>
            <person name="Henrissat B."/>
            <person name="Eichinger L."/>
            <person name="Rivero F."/>
            <person name="Putnam N.H."/>
            <person name="West C.M."/>
            <person name="Loomis W.F."/>
            <person name="Chisholm R.L."/>
            <person name="Shaulsky G."/>
            <person name="Strassmann J.E."/>
            <person name="Queller D.C."/>
            <person name="Kuspa A."/>
            <person name="Grigoriev I.V."/>
        </authorList>
    </citation>
    <scope>NUCLEOTIDE SEQUENCE [LARGE SCALE GENOMIC DNA]</scope>
    <source>
        <strain evidence="3">QSDP1</strain>
    </source>
</reference>
<dbReference type="Gene3D" id="1.10.287.110">
    <property type="entry name" value="DnaJ domain"/>
    <property type="match status" value="1"/>
</dbReference>
<dbReference type="InterPro" id="IPR001623">
    <property type="entry name" value="DnaJ_domain"/>
</dbReference>
<evidence type="ECO:0000313" key="3">
    <source>
        <dbReference type="Proteomes" id="UP000001064"/>
    </source>
</evidence>
<dbReference type="InParanoid" id="F0ZEY3"/>
<dbReference type="GeneID" id="10499704"/>
<feature type="domain" description="J" evidence="1">
    <location>
        <begin position="3"/>
        <end position="67"/>
    </location>
</feature>
<protein>
    <recommendedName>
        <fullName evidence="1">J domain-containing protein</fullName>
    </recommendedName>
</protein>
<dbReference type="SUPFAM" id="SSF46565">
    <property type="entry name" value="Chaperone J-domain"/>
    <property type="match status" value="1"/>
</dbReference>
<dbReference type="RefSeq" id="XP_003285960.1">
    <property type="nucleotide sequence ID" value="XM_003285912.1"/>
</dbReference>
<dbReference type="VEuPathDB" id="AmoebaDB:DICPUDRAFT_149899"/>
<dbReference type="SMART" id="SM00271">
    <property type="entry name" value="DnaJ"/>
    <property type="match status" value="1"/>
</dbReference>
<evidence type="ECO:0000313" key="2">
    <source>
        <dbReference type="EMBL" id="EGC37486.1"/>
    </source>
</evidence>
<evidence type="ECO:0000259" key="1">
    <source>
        <dbReference type="PROSITE" id="PS50076"/>
    </source>
</evidence>
<name>F0ZEY3_DICPU</name>
<keyword evidence="3" id="KW-1185">Reference proteome</keyword>